<keyword evidence="4" id="KW-1185">Reference proteome</keyword>
<name>A0AAX4JS62_9TREE</name>
<dbReference type="InterPro" id="IPR046347">
    <property type="entry name" value="bZIP_sf"/>
</dbReference>
<evidence type="ECO:0000259" key="2">
    <source>
        <dbReference type="PROSITE" id="PS00036"/>
    </source>
</evidence>
<gene>
    <name evidence="3" type="ORF">L201_002650</name>
</gene>
<dbReference type="PROSITE" id="PS00036">
    <property type="entry name" value="BZIP_BASIC"/>
    <property type="match status" value="1"/>
</dbReference>
<dbReference type="Pfam" id="PF11905">
    <property type="entry name" value="DUF3425"/>
    <property type="match status" value="1"/>
</dbReference>
<protein>
    <recommendedName>
        <fullName evidence="2">BZIP domain-containing protein</fullName>
    </recommendedName>
</protein>
<dbReference type="Proteomes" id="UP001355207">
    <property type="component" value="Chromosome 3"/>
</dbReference>
<dbReference type="CDD" id="cd14688">
    <property type="entry name" value="bZIP_YAP"/>
    <property type="match status" value="1"/>
</dbReference>
<feature type="region of interest" description="Disordered" evidence="1">
    <location>
        <begin position="230"/>
        <end position="304"/>
    </location>
</feature>
<feature type="compositionally biased region" description="Low complexity" evidence="1">
    <location>
        <begin position="294"/>
        <end position="304"/>
    </location>
</feature>
<feature type="region of interest" description="Disordered" evidence="1">
    <location>
        <begin position="1"/>
        <end position="32"/>
    </location>
</feature>
<dbReference type="SUPFAM" id="SSF57959">
    <property type="entry name" value="Leucine zipper domain"/>
    <property type="match status" value="1"/>
</dbReference>
<dbReference type="AlphaFoldDB" id="A0AAX4JS62"/>
<evidence type="ECO:0000313" key="4">
    <source>
        <dbReference type="Proteomes" id="UP001355207"/>
    </source>
</evidence>
<feature type="region of interest" description="Disordered" evidence="1">
    <location>
        <begin position="361"/>
        <end position="408"/>
    </location>
</feature>
<dbReference type="PANTHER" id="PTHR38116:SF9">
    <property type="entry name" value="BZIP DOMAIN-CONTAINING PROTEIN"/>
    <property type="match status" value="1"/>
</dbReference>
<dbReference type="EMBL" id="CP144100">
    <property type="protein sequence ID" value="WWC87758.1"/>
    <property type="molecule type" value="Genomic_DNA"/>
</dbReference>
<dbReference type="PANTHER" id="PTHR38116">
    <property type="entry name" value="CHROMOSOME 7, WHOLE GENOME SHOTGUN SEQUENCE"/>
    <property type="match status" value="1"/>
</dbReference>
<dbReference type="InterPro" id="IPR021833">
    <property type="entry name" value="DUF3425"/>
</dbReference>
<feature type="compositionally biased region" description="Polar residues" evidence="1">
    <location>
        <begin position="183"/>
        <end position="204"/>
    </location>
</feature>
<accession>A0AAX4JS62</accession>
<organism evidence="3 4">
    <name type="scientific">Kwoniella dendrophila CBS 6074</name>
    <dbReference type="NCBI Taxonomy" id="1295534"/>
    <lineage>
        <taxon>Eukaryota</taxon>
        <taxon>Fungi</taxon>
        <taxon>Dikarya</taxon>
        <taxon>Basidiomycota</taxon>
        <taxon>Agaricomycotina</taxon>
        <taxon>Tremellomycetes</taxon>
        <taxon>Tremellales</taxon>
        <taxon>Cryptococcaceae</taxon>
        <taxon>Kwoniella</taxon>
    </lineage>
</organism>
<dbReference type="Gene3D" id="1.20.5.170">
    <property type="match status" value="1"/>
</dbReference>
<evidence type="ECO:0000256" key="1">
    <source>
        <dbReference type="SAM" id="MobiDB-lite"/>
    </source>
</evidence>
<dbReference type="SMART" id="SM00338">
    <property type="entry name" value="BRLZ"/>
    <property type="match status" value="1"/>
</dbReference>
<feature type="domain" description="BZIP" evidence="2">
    <location>
        <begin position="30"/>
        <end position="44"/>
    </location>
</feature>
<dbReference type="Pfam" id="PF00170">
    <property type="entry name" value="bZIP_1"/>
    <property type="match status" value="1"/>
</dbReference>
<feature type="compositionally biased region" description="Low complexity" evidence="1">
    <location>
        <begin position="240"/>
        <end position="262"/>
    </location>
</feature>
<feature type="compositionally biased region" description="Low complexity" evidence="1">
    <location>
        <begin position="378"/>
        <end position="396"/>
    </location>
</feature>
<proteinExistence type="predicted"/>
<evidence type="ECO:0000313" key="3">
    <source>
        <dbReference type="EMBL" id="WWC87758.1"/>
    </source>
</evidence>
<dbReference type="GeneID" id="91093322"/>
<sequence>MEDSGGEEYGHFHDDAFGEGGKGSSSSQVRKAQNRIAQREFRLRKQQYIRDLEARVEVLSGDKEERIELMTLLVRNLLKENKELRGMVKSMAGFVGEGLGSCLPRLGLSADGLDAILNRSDTDTAYEAFVNLKASKGQTLANPGIKVGDVRRRASSMKRKRDATGDEERSTEKGKNRAGSETLGLSKSASGSGTPINTESTSLPPQFYNFQPGEGEDYHYLFPDLDTLLAEGGPGPFGRSSPLPTSTNTNTNQQSSGSGTSSHLKDLPNLSQQQPPFGPPPEHGERYDPRSFPSGSGLQSNGSQLGYAHHIVPSELGGTGTPKATQHSNIPLMTGNMSGYYGVTNSPTAIGAGGGGGDQGGFGLTLPLPPSSSINYPNSGPGTSSSSNSTNITGRSAENPISSLSGPRPVLNGITSQGNYARGHPSILTNDANSTDLERQQSLREAVATMTNSDNPLEGPGVTAAELAERRRQQDELMRIIEEGDPADRKMETMQLITYHLNNFRANHDYHLPPSLRPTVVQRTIPHEHAIDGIIFPSIRDRMILLRGRYDLVEVFHAMLTEFELHGDDVLDHTNYEISEKFIDDYSILIDDIVISISNKWRSQRGLPLLKMPEKDFTGNFGGGHRIHDDHSSNFRHGQGQGQGQS</sequence>
<feature type="region of interest" description="Disordered" evidence="1">
    <location>
        <begin position="141"/>
        <end position="211"/>
    </location>
</feature>
<reference evidence="3 4" key="1">
    <citation type="submission" date="2024-01" db="EMBL/GenBank/DDBJ databases">
        <title>Comparative genomics of Cryptococcus and Kwoniella reveals pathogenesis evolution and contrasting modes of karyotype evolution via chromosome fusion or intercentromeric recombination.</title>
        <authorList>
            <person name="Coelho M.A."/>
            <person name="David-Palma M."/>
            <person name="Shea T."/>
            <person name="Bowers K."/>
            <person name="McGinley-Smith S."/>
            <person name="Mohammad A.W."/>
            <person name="Gnirke A."/>
            <person name="Yurkov A.M."/>
            <person name="Nowrousian M."/>
            <person name="Sun S."/>
            <person name="Cuomo C.A."/>
            <person name="Heitman J."/>
        </authorList>
    </citation>
    <scope>NUCLEOTIDE SEQUENCE [LARGE SCALE GENOMIC DNA]</scope>
    <source>
        <strain evidence="3 4">CBS 6074</strain>
    </source>
</reference>
<feature type="compositionally biased region" description="Basic and acidic residues" evidence="1">
    <location>
        <begin position="162"/>
        <end position="175"/>
    </location>
</feature>
<dbReference type="GO" id="GO:0003700">
    <property type="term" value="F:DNA-binding transcription factor activity"/>
    <property type="evidence" value="ECO:0007669"/>
    <property type="project" value="InterPro"/>
</dbReference>
<dbReference type="InterPro" id="IPR004827">
    <property type="entry name" value="bZIP"/>
</dbReference>
<dbReference type="RefSeq" id="XP_066074521.1">
    <property type="nucleotide sequence ID" value="XM_066218424.1"/>
</dbReference>